<keyword evidence="2 6" id="KW-0349">Heme</keyword>
<dbReference type="EMBL" id="CP157743">
    <property type="protein sequence ID" value="XBS18824.1"/>
    <property type="molecule type" value="Genomic_DNA"/>
</dbReference>
<dbReference type="KEGG" id="mech:Q9L42_010595"/>
<dbReference type="Proteomes" id="UP001225378">
    <property type="component" value="Chromosome"/>
</dbReference>
<dbReference type="AlphaFoldDB" id="A0AAU7NPD2"/>
<evidence type="ECO:0000256" key="7">
    <source>
        <dbReference type="SAM" id="SignalP"/>
    </source>
</evidence>
<evidence type="ECO:0000313" key="9">
    <source>
        <dbReference type="EMBL" id="XBS18824.1"/>
    </source>
</evidence>
<evidence type="ECO:0000256" key="5">
    <source>
        <dbReference type="ARBA" id="ARBA00023004"/>
    </source>
</evidence>
<evidence type="ECO:0000256" key="4">
    <source>
        <dbReference type="ARBA" id="ARBA00022982"/>
    </source>
</evidence>
<dbReference type="Gene3D" id="1.10.760.10">
    <property type="entry name" value="Cytochrome c-like domain"/>
    <property type="match status" value="1"/>
</dbReference>
<dbReference type="SUPFAM" id="SSF46626">
    <property type="entry name" value="Cytochrome c"/>
    <property type="match status" value="1"/>
</dbReference>
<dbReference type="InterPro" id="IPR009056">
    <property type="entry name" value="Cyt_c-like_dom"/>
</dbReference>
<evidence type="ECO:0000256" key="6">
    <source>
        <dbReference type="PROSITE-ProRule" id="PRU00433"/>
    </source>
</evidence>
<organism evidence="9 10">
    <name type="scientific">Methylomarinum roseum</name>
    <dbReference type="NCBI Taxonomy" id="3067653"/>
    <lineage>
        <taxon>Bacteria</taxon>
        <taxon>Pseudomonadati</taxon>
        <taxon>Pseudomonadota</taxon>
        <taxon>Gammaproteobacteria</taxon>
        <taxon>Methylococcales</taxon>
        <taxon>Methylococcaceae</taxon>
        <taxon>Methylomarinum</taxon>
    </lineage>
</organism>
<keyword evidence="7" id="KW-0732">Signal</keyword>
<dbReference type="GO" id="GO:0009055">
    <property type="term" value="F:electron transfer activity"/>
    <property type="evidence" value="ECO:0007669"/>
    <property type="project" value="InterPro"/>
</dbReference>
<dbReference type="RefSeq" id="WP_305908463.1">
    <property type="nucleotide sequence ID" value="NZ_CP157743.1"/>
</dbReference>
<dbReference type="InterPro" id="IPR036909">
    <property type="entry name" value="Cyt_c-like_dom_sf"/>
</dbReference>
<dbReference type="PANTHER" id="PTHR33751">
    <property type="entry name" value="CBB3-TYPE CYTOCHROME C OXIDASE SUBUNIT FIXP"/>
    <property type="match status" value="1"/>
</dbReference>
<dbReference type="GO" id="GO:0046872">
    <property type="term" value="F:metal ion binding"/>
    <property type="evidence" value="ECO:0007669"/>
    <property type="project" value="UniProtKB-KW"/>
</dbReference>
<evidence type="ECO:0000259" key="8">
    <source>
        <dbReference type="PROSITE" id="PS51007"/>
    </source>
</evidence>
<keyword evidence="1" id="KW-0813">Transport</keyword>
<dbReference type="InterPro" id="IPR050597">
    <property type="entry name" value="Cytochrome_c_Oxidase_Subunit"/>
</dbReference>
<keyword evidence="5 6" id="KW-0408">Iron</keyword>
<dbReference type="Pfam" id="PF13442">
    <property type="entry name" value="Cytochrome_CBB3"/>
    <property type="match status" value="1"/>
</dbReference>
<keyword evidence="3 6" id="KW-0479">Metal-binding</keyword>
<name>A0AAU7NPD2_9GAMM</name>
<feature type="signal peptide" evidence="7">
    <location>
        <begin position="1"/>
        <end position="22"/>
    </location>
</feature>
<evidence type="ECO:0000256" key="3">
    <source>
        <dbReference type="ARBA" id="ARBA00022723"/>
    </source>
</evidence>
<sequence>MKMFNYAVLLLTTLMMTAPVQAANLYAGQAKAAAVCSQCHGIRNPSAGAPFPPLAGRDVEYLKMALKQYRDKTRVSDIMNNIAGSLTDRDINNIANYYGGLEP</sequence>
<evidence type="ECO:0000313" key="10">
    <source>
        <dbReference type="Proteomes" id="UP001225378"/>
    </source>
</evidence>
<gene>
    <name evidence="9" type="ORF">Q9L42_010595</name>
</gene>
<dbReference type="GO" id="GO:0020037">
    <property type="term" value="F:heme binding"/>
    <property type="evidence" value="ECO:0007669"/>
    <property type="project" value="InterPro"/>
</dbReference>
<protein>
    <submittedName>
        <fullName evidence="9">C-type cytochrome</fullName>
    </submittedName>
</protein>
<dbReference type="PANTHER" id="PTHR33751:SF9">
    <property type="entry name" value="CYTOCHROME C4"/>
    <property type="match status" value="1"/>
</dbReference>
<keyword evidence="4" id="KW-0249">Electron transport</keyword>
<keyword evidence="10" id="KW-1185">Reference proteome</keyword>
<dbReference type="PROSITE" id="PS51007">
    <property type="entry name" value="CYTC"/>
    <property type="match status" value="1"/>
</dbReference>
<evidence type="ECO:0000256" key="1">
    <source>
        <dbReference type="ARBA" id="ARBA00022448"/>
    </source>
</evidence>
<reference evidence="9 10" key="1">
    <citation type="journal article" date="2024" name="Microbiology">
        <title>Methylomarinum rosea sp. nov., a novel halophilic methanotrophic bacterium from the hypersaline Lake Elton.</title>
        <authorList>
            <person name="Suleimanov R.Z."/>
            <person name="Oshkin I.Y."/>
            <person name="Danilova O.V."/>
            <person name="Suzina N.E."/>
            <person name="Dedysh S.N."/>
        </authorList>
    </citation>
    <scope>NUCLEOTIDE SEQUENCE [LARGE SCALE GENOMIC DNA]</scope>
    <source>
        <strain evidence="9 10">Ch1-1</strain>
    </source>
</reference>
<accession>A0AAU7NPD2</accession>
<feature type="chain" id="PRO_5043582752" evidence="7">
    <location>
        <begin position="23"/>
        <end position="103"/>
    </location>
</feature>
<evidence type="ECO:0000256" key="2">
    <source>
        <dbReference type="ARBA" id="ARBA00022617"/>
    </source>
</evidence>
<proteinExistence type="predicted"/>
<feature type="domain" description="Cytochrome c" evidence="8">
    <location>
        <begin position="23"/>
        <end position="102"/>
    </location>
</feature>